<dbReference type="Gene3D" id="3.40.33.10">
    <property type="entry name" value="CAP"/>
    <property type="match status" value="1"/>
</dbReference>
<dbReference type="PROSITE" id="PS01010">
    <property type="entry name" value="CRISP_2"/>
    <property type="match status" value="1"/>
</dbReference>
<dbReference type="PRINTS" id="PR00837">
    <property type="entry name" value="V5TPXLIKE"/>
</dbReference>
<accession>A0ABY9BN39</accession>
<evidence type="ECO:0000256" key="2">
    <source>
        <dbReference type="ARBA" id="ARBA00023265"/>
    </source>
</evidence>
<reference evidence="5 6" key="1">
    <citation type="journal article" date="2023" name="Hortic Res">
        <title>The complete reference genome for grapevine (Vitis vinifera L.) genetics and breeding.</title>
        <authorList>
            <person name="Shi X."/>
            <person name="Cao S."/>
            <person name="Wang X."/>
            <person name="Huang S."/>
            <person name="Wang Y."/>
            <person name="Liu Z."/>
            <person name="Liu W."/>
            <person name="Leng X."/>
            <person name="Peng Y."/>
            <person name="Wang N."/>
            <person name="Wang Y."/>
            <person name="Ma Z."/>
            <person name="Xu X."/>
            <person name="Zhang F."/>
            <person name="Xue H."/>
            <person name="Zhong H."/>
            <person name="Wang Y."/>
            <person name="Zhang K."/>
            <person name="Velt A."/>
            <person name="Avia K."/>
            <person name="Holtgrawe D."/>
            <person name="Grimplet J."/>
            <person name="Matus J.T."/>
            <person name="Ware D."/>
            <person name="Wu X."/>
            <person name="Wang H."/>
            <person name="Liu C."/>
            <person name="Fang Y."/>
            <person name="Rustenholz C."/>
            <person name="Cheng Z."/>
            <person name="Xiao H."/>
            <person name="Zhou Y."/>
        </authorList>
    </citation>
    <scope>NUCLEOTIDE SEQUENCE [LARGE SCALE GENOMIC DNA]</scope>
    <source>
        <strain evidence="6">cv. Pinot noir / PN40024</strain>
        <tissue evidence="5">Leaf</tissue>
    </source>
</reference>
<dbReference type="InterPro" id="IPR002413">
    <property type="entry name" value="V5_allergen-like"/>
</dbReference>
<dbReference type="CDD" id="cd05381">
    <property type="entry name" value="CAP_PR-1"/>
    <property type="match status" value="1"/>
</dbReference>
<keyword evidence="6" id="KW-1185">Reference proteome</keyword>
<feature type="signal peptide" evidence="3">
    <location>
        <begin position="1"/>
        <end position="25"/>
    </location>
</feature>
<keyword evidence="2" id="KW-0568">Pathogenesis-related protein</keyword>
<keyword evidence="2" id="KW-0611">Plant defense</keyword>
<dbReference type="InterPro" id="IPR018244">
    <property type="entry name" value="Allrgn_V5/Tpx1_CS"/>
</dbReference>
<sequence length="161" mass="17632">MGLCKRELALICFIGILALVHPSHAQNSQQDYLDVHNAARADVGVEPMTWDDNVAAYARDYASQRSGDCNMVHSNGPYGENLAMGSGDFTATDAANLWVGEKSNYDYNSNSCVGGECGHYTQVVWRNSVSLGCARVQCNNGWWFVSCNYSPQGNIIGQHPY</sequence>
<feature type="chain" id="PRO_5046134074" description="SCP domain-containing protein" evidence="3">
    <location>
        <begin position="26"/>
        <end position="161"/>
    </location>
</feature>
<keyword evidence="3" id="KW-0732">Signal</keyword>
<dbReference type="EMBL" id="CP126650">
    <property type="protein sequence ID" value="WJZ84166.1"/>
    <property type="molecule type" value="Genomic_DNA"/>
</dbReference>
<dbReference type="SMART" id="SM00198">
    <property type="entry name" value="SCP"/>
    <property type="match status" value="1"/>
</dbReference>
<dbReference type="PANTHER" id="PTHR10334">
    <property type="entry name" value="CYSTEINE-RICH SECRETORY PROTEIN-RELATED"/>
    <property type="match status" value="1"/>
</dbReference>
<dbReference type="Pfam" id="PF00188">
    <property type="entry name" value="CAP"/>
    <property type="match status" value="1"/>
</dbReference>
<evidence type="ECO:0000256" key="1">
    <source>
        <dbReference type="ARBA" id="ARBA00003143"/>
    </source>
</evidence>
<dbReference type="PROSITE" id="PS01009">
    <property type="entry name" value="CRISP_1"/>
    <property type="match status" value="1"/>
</dbReference>
<gene>
    <name evidence="5" type="ORF">VitviT2T_003785</name>
</gene>
<evidence type="ECO:0000256" key="3">
    <source>
        <dbReference type="SAM" id="SignalP"/>
    </source>
</evidence>
<dbReference type="SUPFAM" id="SSF55797">
    <property type="entry name" value="PR-1-like"/>
    <property type="match status" value="1"/>
</dbReference>
<evidence type="ECO:0000259" key="4">
    <source>
        <dbReference type="SMART" id="SM00198"/>
    </source>
</evidence>
<feature type="domain" description="SCP" evidence="4">
    <location>
        <begin position="27"/>
        <end position="157"/>
    </location>
</feature>
<organism evidence="5 6">
    <name type="scientific">Vitis vinifera</name>
    <name type="common">Grape</name>
    <dbReference type="NCBI Taxonomy" id="29760"/>
    <lineage>
        <taxon>Eukaryota</taxon>
        <taxon>Viridiplantae</taxon>
        <taxon>Streptophyta</taxon>
        <taxon>Embryophyta</taxon>
        <taxon>Tracheophyta</taxon>
        <taxon>Spermatophyta</taxon>
        <taxon>Magnoliopsida</taxon>
        <taxon>eudicotyledons</taxon>
        <taxon>Gunneridae</taxon>
        <taxon>Pentapetalae</taxon>
        <taxon>rosids</taxon>
        <taxon>Vitales</taxon>
        <taxon>Vitaceae</taxon>
        <taxon>Viteae</taxon>
        <taxon>Vitis</taxon>
    </lineage>
</organism>
<evidence type="ECO:0000313" key="5">
    <source>
        <dbReference type="EMBL" id="WJZ84166.1"/>
    </source>
</evidence>
<name>A0ABY9BN39_VITVI</name>
<protein>
    <recommendedName>
        <fullName evidence="4">SCP domain-containing protein</fullName>
    </recommendedName>
</protein>
<proteinExistence type="predicted"/>
<dbReference type="InterPro" id="IPR014044">
    <property type="entry name" value="CAP_dom"/>
</dbReference>
<comment type="function">
    <text evidence="1">Probably involved in the defense reaction of plants against pathogens.</text>
</comment>
<dbReference type="PRINTS" id="PR00838">
    <property type="entry name" value="V5ALLERGEN"/>
</dbReference>
<evidence type="ECO:0000313" key="6">
    <source>
        <dbReference type="Proteomes" id="UP001227230"/>
    </source>
</evidence>
<dbReference type="InterPro" id="IPR001283">
    <property type="entry name" value="CRISP-related"/>
</dbReference>
<dbReference type="InterPro" id="IPR035940">
    <property type="entry name" value="CAP_sf"/>
</dbReference>
<dbReference type="Proteomes" id="UP001227230">
    <property type="component" value="Chromosome 3"/>
</dbReference>